<comment type="caution">
    <text evidence="1">The sequence shown here is derived from an EMBL/GenBank/DDBJ whole genome shotgun (WGS) entry which is preliminary data.</text>
</comment>
<organism evidence="1 2">
    <name type="scientific">Diploscapter pachys</name>
    <dbReference type="NCBI Taxonomy" id="2018661"/>
    <lineage>
        <taxon>Eukaryota</taxon>
        <taxon>Metazoa</taxon>
        <taxon>Ecdysozoa</taxon>
        <taxon>Nematoda</taxon>
        <taxon>Chromadorea</taxon>
        <taxon>Rhabditida</taxon>
        <taxon>Rhabditina</taxon>
        <taxon>Rhabditomorpha</taxon>
        <taxon>Rhabditoidea</taxon>
        <taxon>Rhabditidae</taxon>
        <taxon>Diploscapter</taxon>
    </lineage>
</organism>
<dbReference type="EMBL" id="LIAE01008928">
    <property type="protein sequence ID" value="PAV71755.1"/>
    <property type="molecule type" value="Genomic_DNA"/>
</dbReference>
<evidence type="ECO:0000313" key="1">
    <source>
        <dbReference type="EMBL" id="PAV71755.1"/>
    </source>
</evidence>
<accession>A0A2A2KCS8</accession>
<name>A0A2A2KCS8_9BILA</name>
<proteinExistence type="predicted"/>
<dbReference type="AlphaFoldDB" id="A0A2A2KCS8"/>
<evidence type="ECO:0000313" key="2">
    <source>
        <dbReference type="Proteomes" id="UP000218231"/>
    </source>
</evidence>
<sequence>MVITQVDKLQQTATVQLRRHRLQIRASHVQFAQAAQRIQLQSNCSQGVVVQIEDAQACEIAKGGNPRCGHADLVASQPEVGQMRQMHQFGRHLGQAIVTQVQPAQLRKTAQEGGGNMFQRQVTEYQFSHVGEVGVDRELGKTA</sequence>
<reference evidence="1 2" key="1">
    <citation type="journal article" date="2017" name="Curr. Biol.">
        <title>Genome architecture and evolution of a unichromosomal asexual nematode.</title>
        <authorList>
            <person name="Fradin H."/>
            <person name="Zegar C."/>
            <person name="Gutwein M."/>
            <person name="Lucas J."/>
            <person name="Kovtun M."/>
            <person name="Corcoran D."/>
            <person name="Baugh L.R."/>
            <person name="Kiontke K."/>
            <person name="Gunsalus K."/>
            <person name="Fitch D.H."/>
            <person name="Piano F."/>
        </authorList>
    </citation>
    <scope>NUCLEOTIDE SEQUENCE [LARGE SCALE GENOMIC DNA]</scope>
    <source>
        <strain evidence="1">PF1309</strain>
    </source>
</reference>
<protein>
    <submittedName>
        <fullName evidence="1">Uncharacterized protein</fullName>
    </submittedName>
</protein>
<keyword evidence="2" id="KW-1185">Reference proteome</keyword>
<dbReference type="Proteomes" id="UP000218231">
    <property type="component" value="Unassembled WGS sequence"/>
</dbReference>
<gene>
    <name evidence="1" type="ORF">WR25_17530</name>
</gene>